<dbReference type="InterPro" id="IPR036770">
    <property type="entry name" value="Ankyrin_rpt-contain_sf"/>
</dbReference>
<gene>
    <name evidence="5" type="ORF">BDFB_007539</name>
</gene>
<evidence type="ECO:0000256" key="4">
    <source>
        <dbReference type="SAM" id="MobiDB-lite"/>
    </source>
</evidence>
<dbReference type="AlphaFoldDB" id="A0A482VQD0"/>
<dbReference type="GO" id="GO:0051059">
    <property type="term" value="F:NF-kappaB binding"/>
    <property type="evidence" value="ECO:0007669"/>
    <property type="project" value="TreeGrafter"/>
</dbReference>
<dbReference type="GO" id="GO:0071356">
    <property type="term" value="P:cellular response to tumor necrosis factor"/>
    <property type="evidence" value="ECO:0007669"/>
    <property type="project" value="TreeGrafter"/>
</dbReference>
<evidence type="ECO:0000256" key="2">
    <source>
        <dbReference type="ARBA" id="ARBA00023043"/>
    </source>
</evidence>
<protein>
    <submittedName>
        <fullName evidence="5">Cactus isoform 2</fullName>
    </submittedName>
</protein>
<sequence>MSGNHDENNPSVPDVKLTEEDKFGVYESSTTDSGFISGGNLVVSGEIASEEATPESLVGHQQDSYMRLDSGVDLSESFSGLNIKNPDLNDLSCTKTKPTPEPPVETAKQDDLWKEYFQQDEDGDTFLHLAISQGFVEVVLALIRRAPHPLLLDTPNDDAQAPIHLAAAIGHWKIVRALVVAGAKPSPRNIRGDSPLHIAARNGDLLCCKAITDPVQEQERASLALSYPQQPYQQINLDQWNYEGQTCVHVAAIGGHVDVLRHLVWYGADINAREGRQGYTALHYAIERGDERLAHFLLSECNKLNADAVTYGGSSALQLGFPVPSTIAEALRSRGVPSPFSSDDEYSDSESESEVTYENSNTLFVRNLVNASA</sequence>
<dbReference type="PROSITE" id="PS50297">
    <property type="entry name" value="ANK_REP_REGION"/>
    <property type="match status" value="3"/>
</dbReference>
<dbReference type="Proteomes" id="UP000292052">
    <property type="component" value="Unassembled WGS sequence"/>
</dbReference>
<reference evidence="5 6" key="1">
    <citation type="submission" date="2017-03" db="EMBL/GenBank/DDBJ databases">
        <title>Genome of the blue death feigning beetle - Asbolus verrucosus.</title>
        <authorList>
            <person name="Rider S.D."/>
        </authorList>
    </citation>
    <scope>NUCLEOTIDE SEQUENCE [LARGE SCALE GENOMIC DNA]</scope>
    <source>
        <strain evidence="5">Butters</strain>
        <tissue evidence="5">Head and leg muscle</tissue>
    </source>
</reference>
<dbReference type="STRING" id="1661398.A0A482VQD0"/>
<feature type="repeat" description="ANK" evidence="3">
    <location>
        <begin position="243"/>
        <end position="275"/>
    </location>
</feature>
<dbReference type="Gene3D" id="1.25.40.20">
    <property type="entry name" value="Ankyrin repeat-containing domain"/>
    <property type="match status" value="1"/>
</dbReference>
<evidence type="ECO:0000256" key="3">
    <source>
        <dbReference type="PROSITE-ProRule" id="PRU00023"/>
    </source>
</evidence>
<dbReference type="SUPFAM" id="SSF48403">
    <property type="entry name" value="Ankyrin repeat"/>
    <property type="match status" value="1"/>
</dbReference>
<evidence type="ECO:0000313" key="5">
    <source>
        <dbReference type="EMBL" id="RZC34589.1"/>
    </source>
</evidence>
<keyword evidence="6" id="KW-1185">Reference proteome</keyword>
<comment type="caution">
    <text evidence="5">The sequence shown here is derived from an EMBL/GenBank/DDBJ whole genome shotgun (WGS) entry which is preliminary data.</text>
</comment>
<dbReference type="PANTHER" id="PTHR46680">
    <property type="entry name" value="NF-KAPPA-B INHIBITOR ALPHA"/>
    <property type="match status" value="1"/>
</dbReference>
<dbReference type="PROSITE" id="PS50088">
    <property type="entry name" value="ANK_REPEAT"/>
    <property type="match status" value="4"/>
</dbReference>
<keyword evidence="2 3" id="KW-0040">ANK repeat</keyword>
<proteinExistence type="predicted"/>
<name>A0A482VQD0_ASBVE</name>
<organism evidence="5 6">
    <name type="scientific">Asbolus verrucosus</name>
    <name type="common">Desert ironclad beetle</name>
    <dbReference type="NCBI Taxonomy" id="1661398"/>
    <lineage>
        <taxon>Eukaryota</taxon>
        <taxon>Metazoa</taxon>
        <taxon>Ecdysozoa</taxon>
        <taxon>Arthropoda</taxon>
        <taxon>Hexapoda</taxon>
        <taxon>Insecta</taxon>
        <taxon>Pterygota</taxon>
        <taxon>Neoptera</taxon>
        <taxon>Endopterygota</taxon>
        <taxon>Coleoptera</taxon>
        <taxon>Polyphaga</taxon>
        <taxon>Cucujiformia</taxon>
        <taxon>Tenebrionidae</taxon>
        <taxon>Pimeliinae</taxon>
        <taxon>Asbolus</taxon>
    </lineage>
</organism>
<accession>A0A482VQD0</accession>
<dbReference type="Pfam" id="PF12796">
    <property type="entry name" value="Ank_2"/>
    <property type="match status" value="2"/>
</dbReference>
<evidence type="ECO:0000313" key="6">
    <source>
        <dbReference type="Proteomes" id="UP000292052"/>
    </source>
</evidence>
<dbReference type="OrthoDB" id="20727at2759"/>
<dbReference type="Pfam" id="PF00023">
    <property type="entry name" value="Ank"/>
    <property type="match status" value="1"/>
</dbReference>
<feature type="repeat" description="ANK" evidence="3">
    <location>
        <begin position="277"/>
        <end position="309"/>
    </location>
</feature>
<dbReference type="PANTHER" id="PTHR46680:SF3">
    <property type="entry name" value="NF-KAPPA-B INHIBITOR CACTUS"/>
    <property type="match status" value="1"/>
</dbReference>
<feature type="repeat" description="ANK" evidence="3">
    <location>
        <begin position="122"/>
        <end position="154"/>
    </location>
</feature>
<dbReference type="InterPro" id="IPR002110">
    <property type="entry name" value="Ankyrin_rpt"/>
</dbReference>
<feature type="region of interest" description="Disordered" evidence="4">
    <location>
        <begin position="334"/>
        <end position="358"/>
    </location>
</feature>
<dbReference type="PRINTS" id="PR01415">
    <property type="entry name" value="ANKYRIN"/>
</dbReference>
<dbReference type="GO" id="GO:0005829">
    <property type="term" value="C:cytosol"/>
    <property type="evidence" value="ECO:0007669"/>
    <property type="project" value="TreeGrafter"/>
</dbReference>
<dbReference type="EMBL" id="QDEB01078707">
    <property type="protein sequence ID" value="RZC34589.1"/>
    <property type="molecule type" value="Genomic_DNA"/>
</dbReference>
<dbReference type="SMART" id="SM00248">
    <property type="entry name" value="ANK"/>
    <property type="match status" value="5"/>
</dbReference>
<keyword evidence="1" id="KW-0677">Repeat</keyword>
<feature type="compositionally biased region" description="Acidic residues" evidence="4">
    <location>
        <begin position="342"/>
        <end position="355"/>
    </location>
</feature>
<feature type="repeat" description="ANK" evidence="3">
    <location>
        <begin position="158"/>
        <end position="190"/>
    </location>
</feature>
<evidence type="ECO:0000256" key="1">
    <source>
        <dbReference type="ARBA" id="ARBA00022737"/>
    </source>
</evidence>
<dbReference type="InterPro" id="IPR051070">
    <property type="entry name" value="NF-kappa-B_inhibitor"/>
</dbReference>
<feature type="region of interest" description="Disordered" evidence="4">
    <location>
        <begin position="1"/>
        <end position="20"/>
    </location>
</feature>